<dbReference type="RefSeq" id="WP_143710531.1">
    <property type="nucleotide sequence ID" value="NZ_JBHTCC010000002.1"/>
</dbReference>
<name>A0ABW2J5E2_9BURK</name>
<dbReference type="Proteomes" id="UP001596379">
    <property type="component" value="Unassembled WGS sequence"/>
</dbReference>
<keyword evidence="1" id="KW-1133">Transmembrane helix</keyword>
<reference evidence="3" key="1">
    <citation type="journal article" date="2019" name="Int. J. Syst. Evol. Microbiol.">
        <title>The Global Catalogue of Microorganisms (GCM) 10K type strain sequencing project: providing services to taxonomists for standard genome sequencing and annotation.</title>
        <authorList>
            <consortium name="The Broad Institute Genomics Platform"/>
            <consortium name="The Broad Institute Genome Sequencing Center for Infectious Disease"/>
            <person name="Wu L."/>
            <person name="Ma J."/>
        </authorList>
    </citation>
    <scope>NUCLEOTIDE SEQUENCE [LARGE SCALE GENOMIC DNA]</scope>
    <source>
        <strain evidence="3">CCUG 36956</strain>
    </source>
</reference>
<dbReference type="EMBL" id="JBHTCC010000002">
    <property type="protein sequence ID" value="MFC7298724.1"/>
    <property type="molecule type" value="Genomic_DNA"/>
</dbReference>
<feature type="transmembrane region" description="Helical" evidence="1">
    <location>
        <begin position="36"/>
        <end position="61"/>
    </location>
</feature>
<evidence type="ECO:0000256" key="1">
    <source>
        <dbReference type="SAM" id="Phobius"/>
    </source>
</evidence>
<comment type="caution">
    <text evidence="2">The sequence shown here is derived from an EMBL/GenBank/DDBJ whole genome shotgun (WGS) entry which is preliminary data.</text>
</comment>
<feature type="transmembrane region" description="Helical" evidence="1">
    <location>
        <begin position="73"/>
        <end position="97"/>
    </location>
</feature>
<feature type="transmembrane region" description="Helical" evidence="1">
    <location>
        <begin position="103"/>
        <end position="120"/>
    </location>
</feature>
<sequence>MIDYLSRLSLGRAVLWCYFIWYSLAIAWYFDPSPTLWLTSLGIGTMMGFGLLFSTTGFPFTPTNLGKWQVCRFFFMPFCVSSFSAIVKGHGFTFIVFPTSKQTAIAIMTCTIFCVLVISLKRMKSATS</sequence>
<evidence type="ECO:0000313" key="2">
    <source>
        <dbReference type="EMBL" id="MFC7298724.1"/>
    </source>
</evidence>
<keyword evidence="1" id="KW-0812">Transmembrane</keyword>
<evidence type="ECO:0000313" key="3">
    <source>
        <dbReference type="Proteomes" id="UP001596379"/>
    </source>
</evidence>
<accession>A0ABW2J5E2</accession>
<protein>
    <submittedName>
        <fullName evidence="2">Uncharacterized protein</fullName>
    </submittedName>
</protein>
<gene>
    <name evidence="2" type="ORF">ACFQO0_09775</name>
</gene>
<proteinExistence type="predicted"/>
<keyword evidence="1" id="KW-0472">Membrane</keyword>
<keyword evidence="3" id="KW-1185">Reference proteome</keyword>
<organism evidence="2 3">
    <name type="scientific">Herminiimonas aquatilis</name>
    <dbReference type="NCBI Taxonomy" id="345342"/>
    <lineage>
        <taxon>Bacteria</taxon>
        <taxon>Pseudomonadati</taxon>
        <taxon>Pseudomonadota</taxon>
        <taxon>Betaproteobacteria</taxon>
        <taxon>Burkholderiales</taxon>
        <taxon>Oxalobacteraceae</taxon>
        <taxon>Herminiimonas</taxon>
    </lineage>
</organism>
<feature type="transmembrane region" description="Helical" evidence="1">
    <location>
        <begin position="12"/>
        <end position="30"/>
    </location>
</feature>